<accession>A0A0G4F3H5</accession>
<dbReference type="GO" id="GO:0005524">
    <property type="term" value="F:ATP binding"/>
    <property type="evidence" value="ECO:0007669"/>
    <property type="project" value="InterPro"/>
</dbReference>
<evidence type="ECO:0000313" key="2">
    <source>
        <dbReference type="EMBL" id="CEM06749.1"/>
    </source>
</evidence>
<dbReference type="InterPro" id="IPR011009">
    <property type="entry name" value="Kinase-like_dom_sf"/>
</dbReference>
<proteinExistence type="predicted"/>
<gene>
    <name evidence="2" type="ORF">Vbra_8752</name>
</gene>
<dbReference type="OrthoDB" id="4062651at2759"/>
<evidence type="ECO:0000313" key="3">
    <source>
        <dbReference type="Proteomes" id="UP000041254"/>
    </source>
</evidence>
<feature type="domain" description="Protein kinase" evidence="1">
    <location>
        <begin position="45"/>
        <end position="372"/>
    </location>
</feature>
<reference evidence="2 3" key="1">
    <citation type="submission" date="2014-11" db="EMBL/GenBank/DDBJ databases">
        <authorList>
            <person name="Zhu J."/>
            <person name="Qi W."/>
            <person name="Song R."/>
        </authorList>
    </citation>
    <scope>NUCLEOTIDE SEQUENCE [LARGE SCALE GENOMIC DNA]</scope>
</reference>
<dbReference type="AlphaFoldDB" id="A0A0G4F3H5"/>
<dbReference type="InParanoid" id="A0A0G4F3H5"/>
<dbReference type="SUPFAM" id="SSF56112">
    <property type="entry name" value="Protein kinase-like (PK-like)"/>
    <property type="match status" value="1"/>
</dbReference>
<dbReference type="PhylomeDB" id="A0A0G4F3H5"/>
<evidence type="ECO:0000259" key="1">
    <source>
        <dbReference type="PROSITE" id="PS50011"/>
    </source>
</evidence>
<dbReference type="InterPro" id="IPR000719">
    <property type="entry name" value="Prot_kinase_dom"/>
</dbReference>
<dbReference type="STRING" id="1169540.A0A0G4F3H5"/>
<dbReference type="EMBL" id="CDMY01000370">
    <property type="protein sequence ID" value="CEM06749.1"/>
    <property type="molecule type" value="Genomic_DNA"/>
</dbReference>
<dbReference type="Proteomes" id="UP000041254">
    <property type="component" value="Unassembled WGS sequence"/>
</dbReference>
<dbReference type="GO" id="GO:0004672">
    <property type="term" value="F:protein kinase activity"/>
    <property type="evidence" value="ECO:0007669"/>
    <property type="project" value="InterPro"/>
</dbReference>
<protein>
    <recommendedName>
        <fullName evidence="1">Protein kinase domain-containing protein</fullName>
    </recommendedName>
</protein>
<keyword evidence="3" id="KW-1185">Reference proteome</keyword>
<name>A0A0G4F3H5_VITBC</name>
<dbReference type="VEuPathDB" id="CryptoDB:Vbra_8752"/>
<organism evidence="2 3">
    <name type="scientific">Vitrella brassicaformis (strain CCMP3155)</name>
    <dbReference type="NCBI Taxonomy" id="1169540"/>
    <lineage>
        <taxon>Eukaryota</taxon>
        <taxon>Sar</taxon>
        <taxon>Alveolata</taxon>
        <taxon>Colpodellida</taxon>
        <taxon>Vitrellaceae</taxon>
        <taxon>Vitrella</taxon>
    </lineage>
</organism>
<dbReference type="PROSITE" id="PS50011">
    <property type="entry name" value="PROTEIN_KINASE_DOM"/>
    <property type="match status" value="1"/>
</dbReference>
<sequence>MTVGRDLHRPKMVTFTPPKRLTNEQKGDLIDHFCRRVESGFGGRFVLDRSMGLGSSGCHGRHGCAIVFFDLRDQKRVVLKVNTDYDEVNIYDPDAGLFPKNGMDWLFDNGLRHPSILRIEGLYSTTSLPGHGWSSGLKGFFGEWCQGGDLMDLSALVVEREVEELNGWEMGAVTEKILMPLIGDILSGLKWLHDRGLAHSDLIPENVCIKRGEDGRARAVLIDIDHLQAFRPTPDGHRDCIAPIGDFLFVGAFINGFLSDKPDYSAEARKLSAFLYSAGVGGARTIDEVLALYQEWVRVRGPGVRFLMPPPPPLPERLLASYRRGDSVSAAATEETNASDLTNLKRKGTAECRRVDKTPVRTSVSPAQHPVSILCQSPLCPPPTSQCGGIRPQWTTQQYFIPLAGLGPRRKCLRSDGRWVMERETLSRDGQWRRGKWLWVYPEIAKEKGLPGPWVPVVTA</sequence>
<dbReference type="Gene3D" id="1.10.510.10">
    <property type="entry name" value="Transferase(Phosphotransferase) domain 1"/>
    <property type="match status" value="1"/>
</dbReference>